<dbReference type="SUPFAM" id="SSF48264">
    <property type="entry name" value="Cytochrome P450"/>
    <property type="match status" value="1"/>
</dbReference>
<keyword evidence="8" id="KW-0812">Transmembrane</keyword>
<dbReference type="GO" id="GO:0016705">
    <property type="term" value="F:oxidoreductase activity, acting on paired donors, with incorporation or reduction of molecular oxygen"/>
    <property type="evidence" value="ECO:0007669"/>
    <property type="project" value="InterPro"/>
</dbReference>
<protein>
    <submittedName>
        <fullName evidence="9">Cytochrome P450</fullName>
    </submittedName>
</protein>
<keyword evidence="3 6" id="KW-0349">Heme</keyword>
<dbReference type="PANTHER" id="PTHR24304">
    <property type="entry name" value="CYTOCHROME P450 FAMILY 7"/>
    <property type="match status" value="1"/>
</dbReference>
<evidence type="ECO:0000256" key="1">
    <source>
        <dbReference type="ARBA" id="ARBA00001971"/>
    </source>
</evidence>
<evidence type="ECO:0000256" key="6">
    <source>
        <dbReference type="PIRSR" id="PIRSR602403-1"/>
    </source>
</evidence>
<dbReference type="PANTHER" id="PTHR24304:SF2">
    <property type="entry name" value="24-HYDROXYCHOLESTEROL 7-ALPHA-HYDROXYLASE"/>
    <property type="match status" value="1"/>
</dbReference>
<keyword evidence="5 6" id="KW-0408">Iron</keyword>
<dbReference type="PROSITE" id="PS00086">
    <property type="entry name" value="CYTOCHROME_P450"/>
    <property type="match status" value="1"/>
</dbReference>
<evidence type="ECO:0000313" key="9">
    <source>
        <dbReference type="EMBL" id="KAF2432330.1"/>
    </source>
</evidence>
<dbReference type="Pfam" id="PF00067">
    <property type="entry name" value="p450"/>
    <property type="match status" value="1"/>
</dbReference>
<name>A0A9P4NV97_9PEZI</name>
<dbReference type="InterPro" id="IPR036396">
    <property type="entry name" value="Cyt_P450_sf"/>
</dbReference>
<keyword evidence="7" id="KW-0503">Monooxygenase</keyword>
<comment type="cofactor">
    <cofactor evidence="1 6">
        <name>heme</name>
        <dbReference type="ChEBI" id="CHEBI:30413"/>
    </cofactor>
</comment>
<keyword evidence="8" id="KW-1133">Transmembrane helix</keyword>
<dbReference type="EMBL" id="MU007026">
    <property type="protein sequence ID" value="KAF2432330.1"/>
    <property type="molecule type" value="Genomic_DNA"/>
</dbReference>
<comment type="caution">
    <text evidence="9">The sequence shown here is derived from an EMBL/GenBank/DDBJ whole genome shotgun (WGS) entry which is preliminary data.</text>
</comment>
<evidence type="ECO:0000256" key="5">
    <source>
        <dbReference type="ARBA" id="ARBA00023004"/>
    </source>
</evidence>
<feature type="transmembrane region" description="Helical" evidence="8">
    <location>
        <begin position="15"/>
        <end position="36"/>
    </location>
</feature>
<dbReference type="GO" id="GO:0020037">
    <property type="term" value="F:heme binding"/>
    <property type="evidence" value="ECO:0007669"/>
    <property type="project" value="InterPro"/>
</dbReference>
<comment type="similarity">
    <text evidence="2 7">Belongs to the cytochrome P450 family.</text>
</comment>
<reference evidence="9" key="1">
    <citation type="journal article" date="2020" name="Stud. Mycol.">
        <title>101 Dothideomycetes genomes: a test case for predicting lifestyles and emergence of pathogens.</title>
        <authorList>
            <person name="Haridas S."/>
            <person name="Albert R."/>
            <person name="Binder M."/>
            <person name="Bloem J."/>
            <person name="Labutti K."/>
            <person name="Salamov A."/>
            <person name="Andreopoulos B."/>
            <person name="Baker S."/>
            <person name="Barry K."/>
            <person name="Bills G."/>
            <person name="Bluhm B."/>
            <person name="Cannon C."/>
            <person name="Castanera R."/>
            <person name="Culley D."/>
            <person name="Daum C."/>
            <person name="Ezra D."/>
            <person name="Gonzalez J."/>
            <person name="Henrissat B."/>
            <person name="Kuo A."/>
            <person name="Liang C."/>
            <person name="Lipzen A."/>
            <person name="Lutzoni F."/>
            <person name="Magnuson J."/>
            <person name="Mondo S."/>
            <person name="Nolan M."/>
            <person name="Ohm R."/>
            <person name="Pangilinan J."/>
            <person name="Park H.-J."/>
            <person name="Ramirez L."/>
            <person name="Alfaro M."/>
            <person name="Sun H."/>
            <person name="Tritt A."/>
            <person name="Yoshinaga Y."/>
            <person name="Zwiers L.-H."/>
            <person name="Turgeon B."/>
            <person name="Goodwin S."/>
            <person name="Spatafora J."/>
            <person name="Crous P."/>
            <person name="Grigoriev I."/>
        </authorList>
    </citation>
    <scope>NUCLEOTIDE SEQUENCE</scope>
    <source>
        <strain evidence="9">CBS 130266</strain>
    </source>
</reference>
<proteinExistence type="inferred from homology"/>
<dbReference type="PRINTS" id="PR00465">
    <property type="entry name" value="EP450IV"/>
</dbReference>
<feature type="binding site" description="axial binding residue" evidence="6">
    <location>
        <position position="501"/>
    </location>
    <ligand>
        <name>heme</name>
        <dbReference type="ChEBI" id="CHEBI:30413"/>
    </ligand>
    <ligandPart>
        <name>Fe</name>
        <dbReference type="ChEBI" id="CHEBI:18248"/>
    </ligandPart>
</feature>
<keyword evidence="7" id="KW-0560">Oxidoreductase</keyword>
<evidence type="ECO:0000256" key="3">
    <source>
        <dbReference type="ARBA" id="ARBA00022617"/>
    </source>
</evidence>
<sequence length="568" mass="63395">MSSAIKELVVHITRLPLAISLTLGPTVLLTLLLLGTRIYTTIRYRRALAQHLSSHKSGKALPPPAIPYTLPLLGHARDFLSRPKPGQFFTDLLKNHPRETGACTLLLGGRKTHILFSSSAIQALFKAKGTSRDEFNQQIIINGLGVTREDTAKFYGLDKNFKQKEYKKAELDPAYIGEKINHEKLLRADGVNELTSEFIRGLKDIYATELAKEGEVLETNLYSWLRRPFFHASTTALMGSRLLELCPELEKEFFNFDSVMLGLFFALPKFLTPEDYRIRDTALEAFARWHDTLVDEGHGTPLDPDGTVAWEPVWGSRLNRARQVLYDTVGLSTRGRAGLDLGMLFGIQSNAPASAGWILLHLLDPTGDQTLLPRILEELKTAQLEDGSLNIQTLVSLPLLQSLFQEVLRLYADVLVSRNITLDITLPIESGQSIFIEKGSVLIAPSWLGHYDSEAWHNEAHPHDTFYAERFLTASSEGKQVFTMNGTNGKLFPFGGGKTICPGRVFAKQEVFAAVAMVLLNFKFEVLGFVDLNGKPRDHFPGLKDSYSGSGIMAMDGDIRVKVMRRRL</sequence>
<gene>
    <name evidence="9" type="ORF">EJ08DRAFT_648116</name>
</gene>
<dbReference type="GO" id="GO:0005506">
    <property type="term" value="F:iron ion binding"/>
    <property type="evidence" value="ECO:0007669"/>
    <property type="project" value="InterPro"/>
</dbReference>
<dbReference type="InterPro" id="IPR017972">
    <property type="entry name" value="Cyt_P450_CS"/>
</dbReference>
<dbReference type="AlphaFoldDB" id="A0A9P4NV97"/>
<keyword evidence="10" id="KW-1185">Reference proteome</keyword>
<evidence type="ECO:0000256" key="8">
    <source>
        <dbReference type="SAM" id="Phobius"/>
    </source>
</evidence>
<dbReference type="InterPro" id="IPR002403">
    <property type="entry name" value="Cyt_P450_E_grp-IV"/>
</dbReference>
<evidence type="ECO:0000256" key="2">
    <source>
        <dbReference type="ARBA" id="ARBA00010617"/>
    </source>
</evidence>
<dbReference type="InterPro" id="IPR001128">
    <property type="entry name" value="Cyt_P450"/>
</dbReference>
<dbReference type="InterPro" id="IPR050529">
    <property type="entry name" value="CYP450_sterol_14alpha_dmase"/>
</dbReference>
<dbReference type="OrthoDB" id="3366823at2759"/>
<dbReference type="Gene3D" id="1.10.630.10">
    <property type="entry name" value="Cytochrome P450"/>
    <property type="match status" value="1"/>
</dbReference>
<evidence type="ECO:0000256" key="4">
    <source>
        <dbReference type="ARBA" id="ARBA00022723"/>
    </source>
</evidence>
<organism evidence="9 10">
    <name type="scientific">Tothia fuscella</name>
    <dbReference type="NCBI Taxonomy" id="1048955"/>
    <lineage>
        <taxon>Eukaryota</taxon>
        <taxon>Fungi</taxon>
        <taxon>Dikarya</taxon>
        <taxon>Ascomycota</taxon>
        <taxon>Pezizomycotina</taxon>
        <taxon>Dothideomycetes</taxon>
        <taxon>Pleosporomycetidae</taxon>
        <taxon>Venturiales</taxon>
        <taxon>Cylindrosympodiaceae</taxon>
        <taxon>Tothia</taxon>
    </lineage>
</organism>
<evidence type="ECO:0000256" key="7">
    <source>
        <dbReference type="RuleBase" id="RU000461"/>
    </source>
</evidence>
<dbReference type="CDD" id="cd11040">
    <property type="entry name" value="CYP7_CYP8-like"/>
    <property type="match status" value="1"/>
</dbReference>
<keyword evidence="4 6" id="KW-0479">Metal-binding</keyword>
<accession>A0A9P4NV97</accession>
<evidence type="ECO:0000313" key="10">
    <source>
        <dbReference type="Proteomes" id="UP000800235"/>
    </source>
</evidence>
<keyword evidence="8" id="KW-0472">Membrane</keyword>
<dbReference type="Proteomes" id="UP000800235">
    <property type="component" value="Unassembled WGS sequence"/>
</dbReference>
<dbReference type="GO" id="GO:0008395">
    <property type="term" value="F:steroid hydroxylase activity"/>
    <property type="evidence" value="ECO:0007669"/>
    <property type="project" value="TreeGrafter"/>
</dbReference>